<accession>A0A849VNT8</accession>
<evidence type="ECO:0000313" key="1">
    <source>
        <dbReference type="EMBL" id="NOU53207.1"/>
    </source>
</evidence>
<protein>
    <submittedName>
        <fullName evidence="1">RHS repeat protein</fullName>
    </submittedName>
</protein>
<evidence type="ECO:0000313" key="2">
    <source>
        <dbReference type="Proteomes" id="UP000586305"/>
    </source>
</evidence>
<dbReference type="InterPro" id="IPR006530">
    <property type="entry name" value="YD"/>
</dbReference>
<comment type="caution">
    <text evidence="1">The sequence shown here is derived from an EMBL/GenBank/DDBJ whole genome shotgun (WGS) entry which is preliminary data.</text>
</comment>
<dbReference type="NCBIfam" id="TIGR01643">
    <property type="entry name" value="YD_repeat_2x"/>
    <property type="match status" value="1"/>
</dbReference>
<keyword evidence="2" id="KW-1185">Reference proteome</keyword>
<dbReference type="Proteomes" id="UP000586305">
    <property type="component" value="Unassembled WGS sequence"/>
</dbReference>
<dbReference type="AlphaFoldDB" id="A0A849VNT8"/>
<dbReference type="RefSeq" id="WP_171628238.1">
    <property type="nucleotide sequence ID" value="NZ_JABBPG010000033.1"/>
</dbReference>
<feature type="non-terminal residue" evidence="1">
    <location>
        <position position="180"/>
    </location>
</feature>
<dbReference type="Pfam" id="PF05593">
    <property type="entry name" value="RHS_repeat"/>
    <property type="match status" value="1"/>
</dbReference>
<gene>
    <name evidence="1" type="ORF">HG263_22185</name>
</gene>
<name>A0A849VNT8_9GAMM</name>
<proteinExistence type="predicted"/>
<sequence length="180" mass="20539">WEYRYNALGQLKWQKDANGQVTWINYDNLGRVTQRISNAQSSAAESRCFTYDILGYGTTSTEEVMAGTSCKNSAKLYERSYSYDGELRPTGVTILTWVDGKEHEQQQSTFYDGLSRPYLKQLSKNYAVGYEYNAQGFKVAEFGLRYNEETKQVEKTELSRVSAMNFRGQPTQVSYLGGQS</sequence>
<dbReference type="EMBL" id="JABBPG010000033">
    <property type="protein sequence ID" value="NOU53207.1"/>
    <property type="molecule type" value="Genomic_DNA"/>
</dbReference>
<feature type="non-terminal residue" evidence="1">
    <location>
        <position position="1"/>
    </location>
</feature>
<reference evidence="1 2" key="1">
    <citation type="submission" date="2020-04" db="EMBL/GenBank/DDBJ databases">
        <title>Pseudoalteromonas caenipelagi sp. nov., isolated from a tidal flat.</title>
        <authorList>
            <person name="Park S."/>
            <person name="Yoon J.-H."/>
        </authorList>
    </citation>
    <scope>NUCLEOTIDE SEQUENCE [LARGE SCALE GENOMIC DNA]</scope>
    <source>
        <strain evidence="1 2">JBTF-M23</strain>
    </source>
</reference>
<organism evidence="1 2">
    <name type="scientific">Pseudoalteromonas caenipelagi</name>
    <dbReference type="NCBI Taxonomy" id="2726988"/>
    <lineage>
        <taxon>Bacteria</taxon>
        <taxon>Pseudomonadati</taxon>
        <taxon>Pseudomonadota</taxon>
        <taxon>Gammaproteobacteria</taxon>
        <taxon>Alteromonadales</taxon>
        <taxon>Pseudoalteromonadaceae</taxon>
        <taxon>Pseudoalteromonas</taxon>
    </lineage>
</organism>
<dbReference type="InterPro" id="IPR031325">
    <property type="entry name" value="RHS_repeat"/>
</dbReference>
<dbReference type="Gene3D" id="2.180.10.10">
    <property type="entry name" value="RHS repeat-associated core"/>
    <property type="match status" value="1"/>
</dbReference>